<protein>
    <submittedName>
        <fullName evidence="1">Uncharacterized protein</fullName>
    </submittedName>
</protein>
<reference evidence="1 2" key="1">
    <citation type="submission" date="2013-01" db="EMBL/GenBank/DDBJ databases">
        <title>The Genome Sequence of Butyricicoccus pullicaecorum 1.2.</title>
        <authorList>
            <consortium name="The Broad Institute Genome Sequencing Platform"/>
            <person name="Earl A."/>
            <person name="Ward D."/>
            <person name="Feldgarden M."/>
            <person name="Gevers D."/>
            <person name="Van Immerseel F."/>
            <person name="Eeckhaut V."/>
            <person name="Walker B."/>
            <person name="Young S.K."/>
            <person name="Zeng Q."/>
            <person name="Gargeya S."/>
            <person name="Fitzgerald M."/>
            <person name="Haas B."/>
            <person name="Abouelleil A."/>
            <person name="Alvarado L."/>
            <person name="Arachchi H.M."/>
            <person name="Berlin A.M."/>
            <person name="Chapman S.B."/>
            <person name="Dewar J."/>
            <person name="Goldberg J."/>
            <person name="Griggs A."/>
            <person name="Gujja S."/>
            <person name="Hansen M."/>
            <person name="Howarth C."/>
            <person name="Imamovic A."/>
            <person name="Larimer J."/>
            <person name="McCowan C."/>
            <person name="Murphy C."/>
            <person name="Neiman D."/>
            <person name="Pearson M."/>
            <person name="Priest M."/>
            <person name="Roberts A."/>
            <person name="Saif S."/>
            <person name="Shea T."/>
            <person name="Sisk P."/>
            <person name="Sykes S."/>
            <person name="Wortman J."/>
            <person name="Nusbaum C."/>
            <person name="Birren B."/>
        </authorList>
    </citation>
    <scope>NUCLEOTIDE SEQUENCE [LARGE SCALE GENOMIC DNA]</scope>
    <source>
        <strain evidence="1 2">1.2</strain>
    </source>
</reference>
<dbReference type="RefSeq" id="WP_016146507.1">
    <property type="nucleotide sequence ID" value="NZ_KB976103.1"/>
</dbReference>
<organism evidence="1 2">
    <name type="scientific">Butyricicoccus pullicaecorum 1.2</name>
    <dbReference type="NCBI Taxonomy" id="1203606"/>
    <lineage>
        <taxon>Bacteria</taxon>
        <taxon>Bacillati</taxon>
        <taxon>Bacillota</taxon>
        <taxon>Clostridia</taxon>
        <taxon>Eubacteriales</taxon>
        <taxon>Butyricicoccaceae</taxon>
        <taxon>Butyricicoccus</taxon>
    </lineage>
</organism>
<sequence>MANRMGKWLHHTFSFGCETGSDYDAFQREARADLRKQAKAAGFALHRFIPGHYEFSAVLRDETTGEFVYVAISDVRFCSSEWYHHVLYRTMAHDKDWTGGYNCWCSWPELGEALSKMRMRRFG</sequence>
<comment type="caution">
    <text evidence="1">The sequence shown here is derived from an EMBL/GenBank/DDBJ whole genome shotgun (WGS) entry which is preliminary data.</text>
</comment>
<gene>
    <name evidence="1" type="ORF">HMPREF1526_00298</name>
</gene>
<dbReference type="EMBL" id="AQOB01000002">
    <property type="protein sequence ID" value="EOQ39604.1"/>
    <property type="molecule type" value="Genomic_DNA"/>
</dbReference>
<keyword evidence="2" id="KW-1185">Reference proteome</keyword>
<evidence type="ECO:0000313" key="1">
    <source>
        <dbReference type="EMBL" id="EOQ39604.1"/>
    </source>
</evidence>
<name>R8W4G9_9FIRM</name>
<dbReference type="OrthoDB" id="1957729at2"/>
<proteinExistence type="predicted"/>
<dbReference type="Proteomes" id="UP000013981">
    <property type="component" value="Unassembled WGS sequence"/>
</dbReference>
<dbReference type="eggNOG" id="ENOG5033GME">
    <property type="taxonomic scope" value="Bacteria"/>
</dbReference>
<accession>R8W4G9</accession>
<dbReference type="HOGENOM" id="CLU_139076_0_0_9"/>
<dbReference type="AlphaFoldDB" id="R8W4G9"/>
<evidence type="ECO:0000313" key="2">
    <source>
        <dbReference type="Proteomes" id="UP000013981"/>
    </source>
</evidence>